<dbReference type="Proteomes" id="UP000663292">
    <property type="component" value="Chromosome"/>
</dbReference>
<dbReference type="RefSeq" id="WP_229122815.1">
    <property type="nucleotide sequence ID" value="NZ_CP064791.1"/>
</dbReference>
<evidence type="ECO:0000259" key="3">
    <source>
        <dbReference type="Pfam" id="PF04967"/>
    </source>
</evidence>
<dbReference type="EMBL" id="CP064791">
    <property type="protein sequence ID" value="QSG14769.1"/>
    <property type="molecule type" value="Genomic_DNA"/>
</dbReference>
<dbReference type="InterPro" id="IPR007050">
    <property type="entry name" value="HTH_bacterioopsin"/>
</dbReference>
<keyword evidence="6" id="KW-1185">Reference proteome</keyword>
<dbReference type="PANTHER" id="PTHR34236">
    <property type="entry name" value="DIMETHYL SULFOXIDE REDUCTASE TRANSCRIPTIONAL ACTIVATOR"/>
    <property type="match status" value="1"/>
</dbReference>
<evidence type="ECO:0000313" key="5">
    <source>
        <dbReference type="EMBL" id="QSG14769.1"/>
    </source>
</evidence>
<keyword evidence="1" id="KW-0805">Transcription regulation</keyword>
<protein>
    <submittedName>
        <fullName evidence="5">Transcriptional regulator, contains HTH domain</fullName>
    </submittedName>
</protein>
<evidence type="ECO:0000256" key="1">
    <source>
        <dbReference type="ARBA" id="ARBA00023015"/>
    </source>
</evidence>
<feature type="domain" description="HTH bat-type" evidence="3">
    <location>
        <begin position="152"/>
        <end position="203"/>
    </location>
</feature>
<dbReference type="InterPro" id="IPR056433">
    <property type="entry name" value="DmsR-like_N"/>
</dbReference>
<organism evidence="5 6">
    <name type="scientific">Halapricum desulfuricans</name>
    <dbReference type="NCBI Taxonomy" id="2841257"/>
    <lineage>
        <taxon>Archaea</taxon>
        <taxon>Methanobacteriati</taxon>
        <taxon>Methanobacteriota</taxon>
        <taxon>Stenosarchaea group</taxon>
        <taxon>Halobacteria</taxon>
        <taxon>Halobacteriales</taxon>
        <taxon>Haloarculaceae</taxon>
        <taxon>Halapricum</taxon>
    </lineage>
</organism>
<proteinExistence type="predicted"/>
<dbReference type="AlphaFoldDB" id="A0A897NVP2"/>
<sequence length="219" mass="24053">MTGICAEIRVDGPAVCQLADASGTVSSVSRGTRADDEGTVTEEFTVSDDEQWAEEFEAEPIFSYDDRTVYRFSRAADQDCVCELVEQTGCTVRGIQVVDGSVVLTFLTTDLTTVRDVIADLRDTHEGVRIRRLTRSDDDQGDDSTIVDLNVLTARQREVLDTAYEMGYFEYPKEATASEVADALDVATPTFTEHLAAAQHNLLAELLDTEQSQLPRSGV</sequence>
<dbReference type="PANTHER" id="PTHR34236:SF1">
    <property type="entry name" value="DIMETHYL SULFOXIDE REDUCTASE TRANSCRIPTIONAL ACTIVATOR"/>
    <property type="match status" value="1"/>
</dbReference>
<dbReference type="GeneID" id="68857871"/>
<evidence type="ECO:0000313" key="6">
    <source>
        <dbReference type="Proteomes" id="UP000663292"/>
    </source>
</evidence>
<reference evidence="5 6" key="1">
    <citation type="submission" date="2020-11" db="EMBL/GenBank/DDBJ databases">
        <title>Carbohydrate-dependent, anaerobic sulfur respiration: A novel catabolism in halophilic archaea.</title>
        <authorList>
            <person name="Sorokin D.Y."/>
            <person name="Messina E."/>
            <person name="Smedile F."/>
            <person name="La Cono V."/>
            <person name="Hallsworth J.E."/>
            <person name="Yakimov M.M."/>
        </authorList>
    </citation>
    <scope>NUCLEOTIDE SEQUENCE [LARGE SCALE GENOMIC DNA]</scope>
    <source>
        <strain evidence="5 6">HSR-Est</strain>
    </source>
</reference>
<keyword evidence="2" id="KW-0804">Transcription</keyword>
<dbReference type="Pfam" id="PF24277">
    <property type="entry name" value="DmsR_N"/>
    <property type="match status" value="1"/>
</dbReference>
<dbReference type="Pfam" id="PF04967">
    <property type="entry name" value="HTH_10"/>
    <property type="match status" value="1"/>
</dbReference>
<name>A0A897NVP2_9EURY</name>
<accession>A0A897NVP2</accession>
<evidence type="ECO:0000259" key="4">
    <source>
        <dbReference type="Pfam" id="PF24277"/>
    </source>
</evidence>
<evidence type="ECO:0000256" key="2">
    <source>
        <dbReference type="ARBA" id="ARBA00023163"/>
    </source>
</evidence>
<feature type="domain" description="DmsR-like N-terminal" evidence="4">
    <location>
        <begin position="1"/>
        <end position="136"/>
    </location>
</feature>
<gene>
    <name evidence="5" type="ORF">HSEST_1236</name>
</gene>